<proteinExistence type="predicted"/>
<protein>
    <submittedName>
        <fullName evidence="1">Superoxide dismutase family protein</fullName>
    </submittedName>
</protein>
<evidence type="ECO:0000313" key="2">
    <source>
        <dbReference type="Proteomes" id="UP000307720"/>
    </source>
</evidence>
<gene>
    <name evidence="1" type="ORF">E5357_14675</name>
</gene>
<comment type="caution">
    <text evidence="1">The sequence shown here is derived from an EMBL/GenBank/DDBJ whole genome shotgun (WGS) entry which is preliminary data.</text>
</comment>
<evidence type="ECO:0000313" key="1">
    <source>
        <dbReference type="EMBL" id="TGX96833.1"/>
    </source>
</evidence>
<sequence>MRKELNEAAELLRTTTPEAYAFLYGSNAYPEVSGAAYLYPLWSGTLMLVEISGLPFSEESCAERVFGFHIHEGRTCTGTKDEPFADTGSHFNPEGCPHPEHSGDLPPLFGNRGYALSIFYTERFFPEEIVGRTLVIHDMPDDFKTQPSGNSGVKIVCGEIKENED</sequence>
<organism evidence="1 2">
    <name type="scientific">Hominisplanchenecus murintestinalis</name>
    <dbReference type="NCBI Taxonomy" id="2941517"/>
    <lineage>
        <taxon>Bacteria</taxon>
        <taxon>Bacillati</taxon>
        <taxon>Bacillota</taxon>
        <taxon>Clostridia</taxon>
        <taxon>Lachnospirales</taxon>
        <taxon>Lachnospiraceae</taxon>
        <taxon>Hominisplanchenecus</taxon>
    </lineage>
</organism>
<keyword evidence="2" id="KW-1185">Reference proteome</keyword>
<reference evidence="1" key="1">
    <citation type="submission" date="2019-04" db="EMBL/GenBank/DDBJ databases">
        <title>Microbes associate with the intestines of laboratory mice.</title>
        <authorList>
            <person name="Navarre W."/>
            <person name="Wong E."/>
            <person name="Huang K."/>
            <person name="Tropini C."/>
            <person name="Ng K."/>
            <person name="Yu B."/>
        </authorList>
    </citation>
    <scope>NUCLEOTIDE SEQUENCE</scope>
    <source>
        <strain evidence="1">NM72_1-8</strain>
    </source>
</reference>
<accession>A0AC61QW45</accession>
<name>A0AC61QW45_9FIRM</name>
<dbReference type="EMBL" id="SRZB01000045">
    <property type="protein sequence ID" value="TGX96833.1"/>
    <property type="molecule type" value="Genomic_DNA"/>
</dbReference>
<dbReference type="Proteomes" id="UP000307720">
    <property type="component" value="Unassembled WGS sequence"/>
</dbReference>